<keyword evidence="3" id="KW-0285">Flavoprotein</keyword>
<dbReference type="PANTHER" id="PTHR11552:SF147">
    <property type="entry name" value="CHOLINE DEHYDROGENASE, MITOCHONDRIAL"/>
    <property type="match status" value="1"/>
</dbReference>
<dbReference type="PANTHER" id="PTHR11552">
    <property type="entry name" value="GLUCOSE-METHANOL-CHOLINE GMC OXIDOREDUCTASE"/>
    <property type="match status" value="1"/>
</dbReference>
<organism evidence="7 8">
    <name type="scientific">Enhygromyxa salina</name>
    <dbReference type="NCBI Taxonomy" id="215803"/>
    <lineage>
        <taxon>Bacteria</taxon>
        <taxon>Pseudomonadati</taxon>
        <taxon>Myxococcota</taxon>
        <taxon>Polyangia</taxon>
        <taxon>Nannocystales</taxon>
        <taxon>Nannocystaceae</taxon>
        <taxon>Enhygromyxa</taxon>
    </lineage>
</organism>
<feature type="binding site" evidence="5">
    <location>
        <position position="223"/>
    </location>
    <ligand>
        <name>FAD</name>
        <dbReference type="ChEBI" id="CHEBI:57692"/>
    </ligand>
</feature>
<dbReference type="OrthoDB" id="9785276at2"/>
<dbReference type="Gene3D" id="3.30.410.40">
    <property type="match status" value="1"/>
</dbReference>
<dbReference type="InterPro" id="IPR036188">
    <property type="entry name" value="FAD/NAD-bd_sf"/>
</dbReference>
<comment type="similarity">
    <text evidence="2">Belongs to the GMC oxidoreductase family.</text>
</comment>
<dbReference type="PIRSF" id="PIRSF000137">
    <property type="entry name" value="Alcohol_oxidase"/>
    <property type="match status" value="1"/>
</dbReference>
<proteinExistence type="inferred from homology"/>
<name>A0A2S9YXH3_9BACT</name>
<evidence type="ECO:0000256" key="4">
    <source>
        <dbReference type="ARBA" id="ARBA00022827"/>
    </source>
</evidence>
<dbReference type="Gene3D" id="3.50.50.60">
    <property type="entry name" value="FAD/NAD(P)-binding domain"/>
    <property type="match status" value="1"/>
</dbReference>
<comment type="cofactor">
    <cofactor evidence="1 5">
        <name>FAD</name>
        <dbReference type="ChEBI" id="CHEBI:57692"/>
    </cofactor>
</comment>
<comment type="caution">
    <text evidence="7">The sequence shown here is derived from an EMBL/GenBank/DDBJ whole genome shotgun (WGS) entry which is preliminary data.</text>
</comment>
<dbReference type="SUPFAM" id="SSF54373">
    <property type="entry name" value="FAD-linked reductases, C-terminal domain"/>
    <property type="match status" value="1"/>
</dbReference>
<dbReference type="AlphaFoldDB" id="A0A2S9YXH3"/>
<dbReference type="RefSeq" id="WP_106087602.1">
    <property type="nucleotide sequence ID" value="NZ_PVNL01000013.1"/>
</dbReference>
<reference evidence="7 8" key="1">
    <citation type="submission" date="2018-03" db="EMBL/GenBank/DDBJ databases">
        <title>Draft Genome Sequences of the Obligatory Marine Myxobacteria Enhygromyxa salina SWB007.</title>
        <authorList>
            <person name="Poehlein A."/>
            <person name="Moghaddam J.A."/>
            <person name="Harms H."/>
            <person name="Alanjari M."/>
            <person name="Koenig G.M."/>
            <person name="Daniel R."/>
            <person name="Schaeberle T.F."/>
        </authorList>
    </citation>
    <scope>NUCLEOTIDE SEQUENCE [LARGE SCALE GENOMIC DNA]</scope>
    <source>
        <strain evidence="7 8">SWB007</strain>
    </source>
</reference>
<feature type="binding site" evidence="5">
    <location>
        <begin position="112"/>
        <end position="115"/>
    </location>
    <ligand>
        <name>FAD</name>
        <dbReference type="ChEBI" id="CHEBI:57692"/>
    </ligand>
</feature>
<dbReference type="PROSITE" id="PS00624">
    <property type="entry name" value="GMC_OXRED_2"/>
    <property type="match status" value="1"/>
</dbReference>
<sequence>MHTAASGGLTPRDGLTTIARMRSYDYVIVGGGSSGCVVAARLATESDARVLLLECGDRGEQNPETLTVDGYKQAFINDRVMWPKYTTPQPQCMNKSMFVGSGRGLGGSGAINAMVYLRSSVSDFDDWQLPSWRWSALESAYEGLERVLDPHRRDPTEFTQACIEAAVEAGFTRATDLNNGDLDGVLGYEWMNYRGEQRRSSYVAFLQPALDRPNLQVHTNAVVERIVIDSEGRASAVEYSVGGSRQCVAVGKEVVMCAGAVETPKLLMLSGIGPGAQLRRHGIDVRFHQPALGENFQDHPNVALFYRGRRDVDAKYPQLYGFHRANSASDLRPNQPDTCYVFYPARSSLREMMMRMLPTLVLPPALRERPPLAQGVRNGVSLAFRSKRLQRVVAQLYGMIVILGKPKSRGTVKLGGPRASDPALIDPAYFSDPEDLTTLVKGVELARRVTGAQALRDWGATELFPGRWARSTKLLEGFVRANAMTTYHFAGTAAMRTSDRGVVDERLRVRGVEGLRIADASVMPVVPVSALNGPSMLIGYRAADLLLGDG</sequence>
<dbReference type="Proteomes" id="UP000238823">
    <property type="component" value="Unassembled WGS sequence"/>
</dbReference>
<evidence type="ECO:0000256" key="3">
    <source>
        <dbReference type="ARBA" id="ARBA00022630"/>
    </source>
</evidence>
<keyword evidence="7" id="KW-0560">Oxidoreductase</keyword>
<protein>
    <submittedName>
        <fullName evidence="7">Alcohol dehydrogenase</fullName>
        <ecNumber evidence="7">1.1.99.-</ecNumber>
    </submittedName>
</protein>
<keyword evidence="4 5" id="KW-0274">FAD</keyword>
<evidence type="ECO:0000259" key="6">
    <source>
        <dbReference type="PROSITE" id="PS00624"/>
    </source>
</evidence>
<dbReference type="Pfam" id="PF05199">
    <property type="entry name" value="GMC_oxred_C"/>
    <property type="match status" value="1"/>
</dbReference>
<dbReference type="GO" id="GO:0050660">
    <property type="term" value="F:flavin adenine dinucleotide binding"/>
    <property type="evidence" value="ECO:0007669"/>
    <property type="project" value="InterPro"/>
</dbReference>
<evidence type="ECO:0000313" key="7">
    <source>
        <dbReference type="EMBL" id="PRQ09762.1"/>
    </source>
</evidence>
<evidence type="ECO:0000313" key="8">
    <source>
        <dbReference type="Proteomes" id="UP000238823"/>
    </source>
</evidence>
<evidence type="ECO:0000256" key="2">
    <source>
        <dbReference type="ARBA" id="ARBA00010790"/>
    </source>
</evidence>
<feature type="domain" description="Glucose-methanol-choline oxidoreductase N-terminal" evidence="6">
    <location>
        <begin position="259"/>
        <end position="273"/>
    </location>
</feature>
<evidence type="ECO:0000256" key="1">
    <source>
        <dbReference type="ARBA" id="ARBA00001974"/>
    </source>
</evidence>
<dbReference type="EC" id="1.1.99.-" evidence="7"/>
<dbReference type="Pfam" id="PF00732">
    <property type="entry name" value="GMC_oxred_N"/>
    <property type="match status" value="1"/>
</dbReference>
<dbReference type="InterPro" id="IPR012132">
    <property type="entry name" value="GMC_OxRdtase"/>
</dbReference>
<dbReference type="EMBL" id="PVNL01000013">
    <property type="protein sequence ID" value="PRQ09762.1"/>
    <property type="molecule type" value="Genomic_DNA"/>
</dbReference>
<evidence type="ECO:0000256" key="5">
    <source>
        <dbReference type="PIRSR" id="PIRSR000137-2"/>
    </source>
</evidence>
<dbReference type="SUPFAM" id="SSF51905">
    <property type="entry name" value="FAD/NAD(P)-binding domain"/>
    <property type="match status" value="1"/>
</dbReference>
<accession>A0A2S9YXH3</accession>
<dbReference type="InterPro" id="IPR000172">
    <property type="entry name" value="GMC_OxRdtase_N"/>
</dbReference>
<dbReference type="InterPro" id="IPR007867">
    <property type="entry name" value="GMC_OxRtase_C"/>
</dbReference>
<dbReference type="GO" id="GO:0016614">
    <property type="term" value="F:oxidoreductase activity, acting on CH-OH group of donors"/>
    <property type="evidence" value="ECO:0007669"/>
    <property type="project" value="InterPro"/>
</dbReference>
<gene>
    <name evidence="7" type="primary">alkJ</name>
    <name evidence="7" type="ORF">ENSA7_05170</name>
</gene>